<keyword evidence="5" id="KW-1185">Reference proteome</keyword>
<dbReference type="EC" id="1.-.-.-" evidence="4"/>
<dbReference type="Pfam" id="PF01565">
    <property type="entry name" value="FAD_binding_4"/>
    <property type="match status" value="1"/>
</dbReference>
<proteinExistence type="predicted"/>
<evidence type="ECO:0000256" key="1">
    <source>
        <dbReference type="ARBA" id="ARBA00022630"/>
    </source>
</evidence>
<dbReference type="AlphaFoldDB" id="A0A2C9D363"/>
<keyword evidence="4" id="KW-0560">Oxidoreductase</keyword>
<feature type="domain" description="FAD-binding PCMH-type" evidence="3">
    <location>
        <begin position="1"/>
        <end position="178"/>
    </location>
</feature>
<evidence type="ECO:0000313" key="4">
    <source>
        <dbReference type="EMBL" id="SON54598.1"/>
    </source>
</evidence>
<sequence length="399" mass="42095">MPSSEDEIVDIVKTAASAGQTIDLCGHGTKRGFGQPFAADRRVELPRMSGIVLYEPEELVVTVKAGTPLIEIERILDENNQLLAFEPADLGPLYGSGPRQSTIGGAIGCNLSGPRRIRQGAARDHVLGVRAVSGRGELFKSGGRVVKNVTGYDLSKVLTGSFGTLAALTEITLKVVPKPRTSCTLVIEGLGDERAVAALSAALGSPADISGAAHLPPAVAVDLKFGNSATLMRIEGISASVDDRADRLADRLSEFGKARRLDAEASADLWQSLRDVAPFAAAPETAIWRVSVSPTAGPGIVSRLPDDIGLRHYYDWGGGLVWLDFPEDALPDGGASVIRSAVAESGGGHATLLRASDELRARVPVFQPQPAPLAALTERLRHQFDPLGILNPGRMTLRA</sequence>
<dbReference type="EMBL" id="LT960614">
    <property type="protein sequence ID" value="SON54598.1"/>
    <property type="molecule type" value="Genomic_DNA"/>
</dbReference>
<dbReference type="PROSITE" id="PS51387">
    <property type="entry name" value="FAD_PCMH"/>
    <property type="match status" value="1"/>
</dbReference>
<dbReference type="InterPro" id="IPR016166">
    <property type="entry name" value="FAD-bd_PCMH"/>
</dbReference>
<evidence type="ECO:0000259" key="3">
    <source>
        <dbReference type="PROSITE" id="PS51387"/>
    </source>
</evidence>
<organism evidence="4 5">
    <name type="scientific">Hartmannibacter diazotrophicus</name>
    <dbReference type="NCBI Taxonomy" id="1482074"/>
    <lineage>
        <taxon>Bacteria</taxon>
        <taxon>Pseudomonadati</taxon>
        <taxon>Pseudomonadota</taxon>
        <taxon>Alphaproteobacteria</taxon>
        <taxon>Hyphomicrobiales</taxon>
        <taxon>Pleomorphomonadaceae</taxon>
        <taxon>Hartmannibacter</taxon>
    </lineage>
</organism>
<dbReference type="InterPro" id="IPR016169">
    <property type="entry name" value="FAD-bd_PCMH_sub2"/>
</dbReference>
<accession>A0A2C9D363</accession>
<evidence type="ECO:0000313" key="5">
    <source>
        <dbReference type="Proteomes" id="UP000223606"/>
    </source>
</evidence>
<dbReference type="SUPFAM" id="SSF55103">
    <property type="entry name" value="FAD-linked oxidases, C-terminal domain"/>
    <property type="match status" value="1"/>
</dbReference>
<gene>
    <name evidence="4" type="ORF">HDIA_1057</name>
</gene>
<keyword evidence="2" id="KW-0274">FAD</keyword>
<name>A0A2C9D363_9HYPH</name>
<keyword evidence="1" id="KW-0285">Flavoprotein</keyword>
<dbReference type="NCBIfam" id="NF008439">
    <property type="entry name" value="PRK11282.1"/>
    <property type="match status" value="1"/>
</dbReference>
<dbReference type="OrthoDB" id="9811557at2"/>
<dbReference type="InterPro" id="IPR006094">
    <property type="entry name" value="Oxid_FAD_bind_N"/>
</dbReference>
<dbReference type="GO" id="GO:0071949">
    <property type="term" value="F:FAD binding"/>
    <property type="evidence" value="ECO:0007669"/>
    <property type="project" value="InterPro"/>
</dbReference>
<dbReference type="InterPro" id="IPR016164">
    <property type="entry name" value="FAD-linked_Oxase-like_C"/>
</dbReference>
<protein>
    <submittedName>
        <fullName evidence="4">Putative FAD-linked oxidoreductase</fullName>
        <ecNumber evidence="4">1.-.-.-</ecNumber>
    </submittedName>
</protein>
<dbReference type="PANTHER" id="PTHR11748">
    <property type="entry name" value="D-LACTATE DEHYDROGENASE"/>
    <property type="match status" value="1"/>
</dbReference>
<dbReference type="KEGG" id="hdi:HDIA_1057"/>
<evidence type="ECO:0000256" key="2">
    <source>
        <dbReference type="ARBA" id="ARBA00022827"/>
    </source>
</evidence>
<dbReference type="Gene3D" id="3.30.465.10">
    <property type="match status" value="1"/>
</dbReference>
<dbReference type="PANTHER" id="PTHR11748:SF103">
    <property type="entry name" value="GLYCOLATE OXIDASE SUBUNIT GLCE"/>
    <property type="match status" value="1"/>
</dbReference>
<dbReference type="GO" id="GO:0016491">
    <property type="term" value="F:oxidoreductase activity"/>
    <property type="evidence" value="ECO:0007669"/>
    <property type="project" value="UniProtKB-KW"/>
</dbReference>
<dbReference type="SUPFAM" id="SSF56176">
    <property type="entry name" value="FAD-binding/transporter-associated domain-like"/>
    <property type="match status" value="1"/>
</dbReference>
<reference evidence="5" key="1">
    <citation type="submission" date="2017-09" db="EMBL/GenBank/DDBJ databases">
        <title>Genome sequence of Nannocystis excedens DSM 71.</title>
        <authorList>
            <person name="Blom J."/>
        </authorList>
    </citation>
    <scope>NUCLEOTIDE SEQUENCE [LARGE SCALE GENOMIC DNA]</scope>
    <source>
        <strain evidence="5">type strain: E19</strain>
    </source>
</reference>
<dbReference type="InterPro" id="IPR036318">
    <property type="entry name" value="FAD-bd_PCMH-like_sf"/>
</dbReference>
<dbReference type="RefSeq" id="WP_099555053.1">
    <property type="nucleotide sequence ID" value="NZ_LT960614.1"/>
</dbReference>
<dbReference type="Proteomes" id="UP000223606">
    <property type="component" value="Chromosome 1"/>
</dbReference>